<dbReference type="Gene3D" id="2.40.360.20">
    <property type="match status" value="1"/>
</dbReference>
<dbReference type="OrthoDB" id="25833at2"/>
<evidence type="ECO:0000256" key="1">
    <source>
        <dbReference type="SAM" id="SignalP"/>
    </source>
</evidence>
<evidence type="ECO:0000313" key="2">
    <source>
        <dbReference type="EMBL" id="KIX84525.1"/>
    </source>
</evidence>
<reference evidence="2 3" key="1">
    <citation type="journal article" date="2015" name="Genome Announc.">
        <title>Draft Genome Sequence of the Thermophile Thermus filiformis ATCC 43280, Producer of Carotenoid-(Di)glucoside-Branched Fatty Acid (Di)esters and Source of Hyperthermostable Enzymes of Biotechnological Interest.</title>
        <authorList>
            <person name="Mandelli F."/>
            <person name="Oliveira Ramires B."/>
            <person name="Couger M.B."/>
            <person name="Paixao D.A."/>
            <person name="Camilo C.M."/>
            <person name="Polikarpov I."/>
            <person name="Prade R."/>
            <person name="Riano-Pachon D.M."/>
            <person name="Squina F.M."/>
        </authorList>
    </citation>
    <scope>NUCLEOTIDE SEQUENCE [LARGE SCALE GENOMIC DNA]</scope>
    <source>
        <strain evidence="2 3">ATCC 43280</strain>
    </source>
</reference>
<gene>
    <name evidence="2" type="ORF">THFILI_07235</name>
</gene>
<name>A0A0D6X9V9_THEFI</name>
<dbReference type="Proteomes" id="UP000030364">
    <property type="component" value="Unassembled WGS sequence"/>
</dbReference>
<dbReference type="RefSeq" id="WP_038060261.1">
    <property type="nucleotide sequence ID" value="NZ_JPSL02000039.1"/>
</dbReference>
<keyword evidence="1" id="KW-0732">Signal</keyword>
<feature type="signal peptide" evidence="1">
    <location>
        <begin position="1"/>
        <end position="17"/>
    </location>
</feature>
<sequence length="173" mass="19081">MRPWPALFLLASSLAQAYLPLEAGRAWVYSDGTVQEVVGRKGEVAVLEYRKEAPLRRDRLLLKDGVWLLGVELPRGVFAYEPPLLLYPARLEVGASWSSRGTFQGQKVALSGRVEGVEGVEVPLGRFNAYRLRLAYTTEKGGASLLELYLVPGLGVVRYLSGGRAVDLVRRLP</sequence>
<evidence type="ECO:0000313" key="3">
    <source>
        <dbReference type="Proteomes" id="UP000030364"/>
    </source>
</evidence>
<organism evidence="2 3">
    <name type="scientific">Thermus filiformis</name>
    <dbReference type="NCBI Taxonomy" id="276"/>
    <lineage>
        <taxon>Bacteria</taxon>
        <taxon>Thermotogati</taxon>
        <taxon>Deinococcota</taxon>
        <taxon>Deinococci</taxon>
        <taxon>Thermales</taxon>
        <taxon>Thermaceae</taxon>
        <taxon>Thermus</taxon>
    </lineage>
</organism>
<feature type="chain" id="PRO_5002315323" evidence="1">
    <location>
        <begin position="18"/>
        <end position="173"/>
    </location>
</feature>
<protein>
    <submittedName>
        <fullName evidence="2">Uncharacterized protein</fullName>
    </submittedName>
</protein>
<accession>A0A0D6X9V9</accession>
<comment type="caution">
    <text evidence="2">The sequence shown here is derived from an EMBL/GenBank/DDBJ whole genome shotgun (WGS) entry which is preliminary data.</text>
</comment>
<dbReference type="STRING" id="276.THFILI_07235"/>
<keyword evidence="3" id="KW-1185">Reference proteome</keyword>
<proteinExistence type="predicted"/>
<dbReference type="EMBL" id="JPSL02000039">
    <property type="protein sequence ID" value="KIX84525.1"/>
    <property type="molecule type" value="Genomic_DNA"/>
</dbReference>
<dbReference type="AlphaFoldDB" id="A0A0D6X9V9"/>